<evidence type="ECO:0008006" key="4">
    <source>
        <dbReference type="Google" id="ProtNLM"/>
    </source>
</evidence>
<keyword evidence="1" id="KW-0812">Transmembrane</keyword>
<sequence length="275" mass="31425">MSWSKKLLNTPVVGDVTKRIVSMKVNHDAKNIAEHFTQFLAPEVATTSALRDEVFKIRHNVYCEELAFEQIKEEGKEKDEFDDQSIFSMIKHKPSDIYTSCVRVVQSRNEDELLPLEKYCLDSIQNKELHPSNFARSEICEISRLAVKADFRRRASDKFKGSATGAISESTYSETELRCFPFIAIGLYMAAATMAINTGMNHVYVMMEPRLARSMKFVGIKFIQLGEAIEYHGLRAPYYINPNIFLENLTPGFSALYLSIREDICKQLPKINKNS</sequence>
<dbReference type="NCBIfam" id="TIGR03694">
    <property type="entry name" value="exosort_acyl"/>
    <property type="match status" value="1"/>
</dbReference>
<dbReference type="InterPro" id="IPR016181">
    <property type="entry name" value="Acyl_CoA_acyltransferase"/>
</dbReference>
<evidence type="ECO:0000313" key="2">
    <source>
        <dbReference type="EMBL" id="GLX78184.1"/>
    </source>
</evidence>
<proteinExistence type="predicted"/>
<keyword evidence="3" id="KW-1185">Reference proteome</keyword>
<comment type="caution">
    <text evidence="2">The sequence shown here is derived from an EMBL/GenBank/DDBJ whole genome shotgun (WGS) entry which is preliminary data.</text>
</comment>
<organism evidence="2 3">
    <name type="scientific">Thalassotalea insulae</name>
    <dbReference type="NCBI Taxonomy" id="2056778"/>
    <lineage>
        <taxon>Bacteria</taxon>
        <taxon>Pseudomonadati</taxon>
        <taxon>Pseudomonadota</taxon>
        <taxon>Gammaproteobacteria</taxon>
        <taxon>Alteromonadales</taxon>
        <taxon>Colwelliaceae</taxon>
        <taxon>Thalassotalea</taxon>
    </lineage>
</organism>
<protein>
    <recommendedName>
        <fullName evidence="4">PEP-CTERM/exosortase system-associated acyltransferase</fullName>
    </recommendedName>
</protein>
<gene>
    <name evidence="2" type="ORF">tinsulaeT_15240</name>
</gene>
<name>A0ABQ6GS78_9GAMM</name>
<dbReference type="Gene3D" id="3.40.630.30">
    <property type="match status" value="1"/>
</dbReference>
<dbReference type="SUPFAM" id="SSF55729">
    <property type="entry name" value="Acyl-CoA N-acyltransferases (Nat)"/>
    <property type="match status" value="1"/>
</dbReference>
<dbReference type="Proteomes" id="UP001157186">
    <property type="component" value="Unassembled WGS sequence"/>
</dbReference>
<dbReference type="EMBL" id="BSST01000001">
    <property type="protein sequence ID" value="GLX78184.1"/>
    <property type="molecule type" value="Genomic_DNA"/>
</dbReference>
<evidence type="ECO:0000256" key="1">
    <source>
        <dbReference type="SAM" id="Phobius"/>
    </source>
</evidence>
<reference evidence="2 3" key="1">
    <citation type="submission" date="2023-03" db="EMBL/GenBank/DDBJ databases">
        <title>Draft genome sequence of Thalassotalea insulae KCTC 62186T.</title>
        <authorList>
            <person name="Sawabe T."/>
        </authorList>
    </citation>
    <scope>NUCLEOTIDE SEQUENCE [LARGE SCALE GENOMIC DNA]</scope>
    <source>
        <strain evidence="2 3">KCTC 62186</strain>
    </source>
</reference>
<feature type="transmembrane region" description="Helical" evidence="1">
    <location>
        <begin position="180"/>
        <end position="205"/>
    </location>
</feature>
<keyword evidence="1" id="KW-1133">Transmembrane helix</keyword>
<evidence type="ECO:0000313" key="3">
    <source>
        <dbReference type="Proteomes" id="UP001157186"/>
    </source>
</evidence>
<accession>A0ABQ6GS78</accession>
<dbReference type="InterPro" id="IPR022484">
    <property type="entry name" value="PEP-CTERM/exosrtase_acylTfrase"/>
</dbReference>
<keyword evidence="1" id="KW-0472">Membrane</keyword>
<dbReference type="Pfam" id="PF13444">
    <property type="entry name" value="Acetyltransf_5"/>
    <property type="match status" value="1"/>
</dbReference>